<accession>A0ACC2NUF9</accession>
<evidence type="ECO:0000313" key="1">
    <source>
        <dbReference type="EMBL" id="KAJ8674493.1"/>
    </source>
</evidence>
<reference evidence="1" key="1">
    <citation type="submission" date="2023-04" db="EMBL/GenBank/DDBJ databases">
        <title>A chromosome-level genome assembly of the parasitoid wasp Eretmocerus hayati.</title>
        <authorList>
            <person name="Zhong Y."/>
            <person name="Liu S."/>
            <person name="Liu Y."/>
        </authorList>
    </citation>
    <scope>NUCLEOTIDE SEQUENCE</scope>
    <source>
        <strain evidence="1">ZJU_SS_LIU_2023</strain>
    </source>
</reference>
<sequence length="316" mass="36712">MTRLPDYARSKVELPQSFQEFLSHRPVFGPLLFYNSREKILREPLLLKEMFDQPPLTVKVLLTLEREPSKVRKLLTTIAAVTPTMIKISLTEALNYEYVRICDGEPDPQVFMALDGYDANKLLSEYAEVAIDPGEKPVSDENALDMYFARKDKERKRELVMRKYLKKYEMLNLAFRLQKRIYQEIIEKIRVAYCLHLAGPHIARTRLSPYSAAQRKAAVAEVEEAISVFMDIFQKAYPPPIMEAPEHPRINLTRKEPVFCLTKKGRGVLNDLKENSFTAHIYSFISKSLEDAPYDRDTVLQFFQNRLYELPRPVSS</sequence>
<organism evidence="1 2">
    <name type="scientific">Eretmocerus hayati</name>
    <dbReference type="NCBI Taxonomy" id="131215"/>
    <lineage>
        <taxon>Eukaryota</taxon>
        <taxon>Metazoa</taxon>
        <taxon>Ecdysozoa</taxon>
        <taxon>Arthropoda</taxon>
        <taxon>Hexapoda</taxon>
        <taxon>Insecta</taxon>
        <taxon>Pterygota</taxon>
        <taxon>Neoptera</taxon>
        <taxon>Endopterygota</taxon>
        <taxon>Hymenoptera</taxon>
        <taxon>Apocrita</taxon>
        <taxon>Proctotrupomorpha</taxon>
        <taxon>Chalcidoidea</taxon>
        <taxon>Aphelinidae</taxon>
        <taxon>Aphelininae</taxon>
        <taxon>Eretmocerus</taxon>
    </lineage>
</organism>
<evidence type="ECO:0000313" key="2">
    <source>
        <dbReference type="Proteomes" id="UP001239111"/>
    </source>
</evidence>
<proteinExistence type="predicted"/>
<comment type="caution">
    <text evidence="1">The sequence shown here is derived from an EMBL/GenBank/DDBJ whole genome shotgun (WGS) entry which is preliminary data.</text>
</comment>
<name>A0ACC2NUF9_9HYME</name>
<gene>
    <name evidence="1" type="ORF">QAD02_005755</name>
</gene>
<protein>
    <submittedName>
        <fullName evidence="1">Uncharacterized protein</fullName>
    </submittedName>
</protein>
<dbReference type="EMBL" id="CM056743">
    <property type="protein sequence ID" value="KAJ8674493.1"/>
    <property type="molecule type" value="Genomic_DNA"/>
</dbReference>
<dbReference type="Proteomes" id="UP001239111">
    <property type="component" value="Chromosome 3"/>
</dbReference>
<keyword evidence="2" id="KW-1185">Reference proteome</keyword>